<dbReference type="PANTHER" id="PTHR10889:SF1">
    <property type="entry name" value="DEOXYRIBOSE-PHOSPHATE ALDOLASE"/>
    <property type="match status" value="1"/>
</dbReference>
<comment type="similarity">
    <text evidence="1 6">Belongs to the DeoC/FbaB aldolase family. DeoC type 1 subfamily.</text>
</comment>
<comment type="function">
    <text evidence="6">Catalyzes a reversible aldol reaction between acetaldehyde and D-glyceraldehyde 3-phosphate to generate 2-deoxy-D-ribose 5-phosphate.</text>
</comment>
<dbReference type="PIRSF" id="PIRSF001357">
    <property type="entry name" value="DeoC"/>
    <property type="match status" value="1"/>
</dbReference>
<keyword evidence="2 6" id="KW-0963">Cytoplasm</keyword>
<dbReference type="InterPro" id="IPR028581">
    <property type="entry name" value="DeoC_typeI"/>
</dbReference>
<dbReference type="Gene3D" id="3.20.20.70">
    <property type="entry name" value="Aldolase class I"/>
    <property type="match status" value="1"/>
</dbReference>
<keyword evidence="3 6" id="KW-0456">Lyase</keyword>
<evidence type="ECO:0000256" key="6">
    <source>
        <dbReference type="HAMAP-Rule" id="MF_00114"/>
    </source>
</evidence>
<reference evidence="7" key="1">
    <citation type="submission" date="2019-06" db="EMBL/GenBank/DDBJ databases">
        <authorList>
            <person name="Le Quere A."/>
            <person name="Colella S."/>
        </authorList>
    </citation>
    <scope>NUCLEOTIDE SEQUENCE</scope>
    <source>
        <strain evidence="7">EmedicaeMD41</strain>
    </source>
</reference>
<evidence type="ECO:0000256" key="2">
    <source>
        <dbReference type="ARBA" id="ARBA00022490"/>
    </source>
</evidence>
<dbReference type="GO" id="GO:0005737">
    <property type="term" value="C:cytoplasm"/>
    <property type="evidence" value="ECO:0007669"/>
    <property type="project" value="UniProtKB-SubCell"/>
</dbReference>
<dbReference type="GO" id="GO:0006018">
    <property type="term" value="P:2-deoxyribose 1-phosphate catabolic process"/>
    <property type="evidence" value="ECO:0007669"/>
    <property type="project" value="UniProtKB-UniRule"/>
</dbReference>
<feature type="active site" description="Proton donor/acceptor" evidence="6">
    <location>
        <position position="106"/>
    </location>
</feature>
<dbReference type="CDD" id="cd00959">
    <property type="entry name" value="DeoC"/>
    <property type="match status" value="1"/>
</dbReference>
<dbReference type="GO" id="GO:0009264">
    <property type="term" value="P:deoxyribonucleotide catabolic process"/>
    <property type="evidence" value="ECO:0007669"/>
    <property type="project" value="UniProtKB-UniRule"/>
</dbReference>
<dbReference type="Pfam" id="PF01791">
    <property type="entry name" value="DeoC"/>
    <property type="match status" value="1"/>
</dbReference>
<organism evidence="7">
    <name type="scientific">Sinorhizobium medicae</name>
    <dbReference type="NCBI Taxonomy" id="110321"/>
    <lineage>
        <taxon>Bacteria</taxon>
        <taxon>Pseudomonadati</taxon>
        <taxon>Pseudomonadota</taxon>
        <taxon>Alphaproteobacteria</taxon>
        <taxon>Hyphomicrobiales</taxon>
        <taxon>Rhizobiaceae</taxon>
        <taxon>Sinorhizobium/Ensifer group</taxon>
        <taxon>Sinorhizobium</taxon>
    </lineage>
</organism>
<gene>
    <name evidence="6 7" type="primary">deoC</name>
    <name evidence="7" type="ORF">EMEDMD4_280126</name>
</gene>
<dbReference type="UniPathway" id="UPA00002">
    <property type="reaction ID" value="UER00468"/>
</dbReference>
<dbReference type="SMART" id="SM01133">
    <property type="entry name" value="DeoC"/>
    <property type="match status" value="1"/>
</dbReference>
<dbReference type="InterPro" id="IPR011343">
    <property type="entry name" value="DeoC"/>
</dbReference>
<evidence type="ECO:0000256" key="5">
    <source>
        <dbReference type="ARBA" id="ARBA00048791"/>
    </source>
</evidence>
<comment type="catalytic activity">
    <reaction evidence="5 6">
        <text>2-deoxy-D-ribose 5-phosphate = D-glyceraldehyde 3-phosphate + acetaldehyde</text>
        <dbReference type="Rhea" id="RHEA:12821"/>
        <dbReference type="ChEBI" id="CHEBI:15343"/>
        <dbReference type="ChEBI" id="CHEBI:59776"/>
        <dbReference type="ChEBI" id="CHEBI:62877"/>
        <dbReference type="EC" id="4.1.2.4"/>
    </reaction>
</comment>
<name>A0A508WXQ8_9HYPH</name>
<feature type="active site" description="Schiff-base intermediate with acetaldehyde" evidence="6">
    <location>
        <position position="168"/>
    </location>
</feature>
<evidence type="ECO:0000313" key="7">
    <source>
        <dbReference type="EMBL" id="VTZ61599.1"/>
    </source>
</evidence>
<proteinExistence type="inferred from homology"/>
<protein>
    <recommendedName>
        <fullName evidence="6">Deoxyribose-phosphate aldolase</fullName>
        <shortName evidence="6">DERA</shortName>
        <ecNumber evidence="6">4.1.2.4</ecNumber>
    </recommendedName>
    <alternativeName>
        <fullName evidence="6">2-deoxy-D-ribose 5-phosphate aldolase</fullName>
    </alternativeName>
    <alternativeName>
        <fullName evidence="6">Phosphodeoxyriboaldolase</fullName>
        <shortName evidence="6">Deoxyriboaldolase</shortName>
    </alternativeName>
</protein>
<dbReference type="EMBL" id="CABFNB010000093">
    <property type="protein sequence ID" value="VTZ61599.1"/>
    <property type="molecule type" value="Genomic_DNA"/>
</dbReference>
<feature type="active site" description="Proton donor/acceptor" evidence="6">
    <location>
        <position position="197"/>
    </location>
</feature>
<dbReference type="AlphaFoldDB" id="A0A508WXQ8"/>
<evidence type="ECO:0000256" key="1">
    <source>
        <dbReference type="ARBA" id="ARBA00010936"/>
    </source>
</evidence>
<dbReference type="RefSeq" id="WP_018207871.1">
    <property type="nucleotide sequence ID" value="NZ_CABFNB010000093.1"/>
</dbReference>
<dbReference type="GO" id="GO:0004139">
    <property type="term" value="F:deoxyribose-phosphate aldolase activity"/>
    <property type="evidence" value="ECO:0007669"/>
    <property type="project" value="UniProtKB-UniRule"/>
</dbReference>
<dbReference type="SUPFAM" id="SSF51569">
    <property type="entry name" value="Aldolase"/>
    <property type="match status" value="1"/>
</dbReference>
<dbReference type="EC" id="4.1.2.4" evidence="6"/>
<comment type="pathway">
    <text evidence="6">Carbohydrate degradation; 2-deoxy-D-ribose 1-phosphate degradation; D-glyceraldehyde 3-phosphate and acetaldehyde from 2-deoxy-alpha-D-ribose 1-phosphate: step 2/2.</text>
</comment>
<dbReference type="GO" id="GO:0016052">
    <property type="term" value="P:carbohydrate catabolic process"/>
    <property type="evidence" value="ECO:0007669"/>
    <property type="project" value="TreeGrafter"/>
</dbReference>
<dbReference type="PANTHER" id="PTHR10889">
    <property type="entry name" value="DEOXYRIBOSE-PHOSPHATE ALDOLASE"/>
    <property type="match status" value="1"/>
</dbReference>
<sequence length="248" mass="25800">MNDNRHRSKPPASLAPRDLAALIDISAVQASHTEADVRELAEIAVAEGFIAAHALPNFVPLLRSLVPPGGPTLVGGPVGFPSGGHTTRMKIAEASELAEGGAQELDMMINVGRLKSGDIGYVRSEIRAVVEAIAPVPLKVILELAHLTDEEIRTASAIVAESGAAFVKTGTGWTPSATTLERLKLIAVTVEGAVEIKAAGGIRSLDAIAEMLRLGVTRFGINTQVAVDLVRQCAALPGSRLDIAGKAD</sequence>
<dbReference type="Proteomes" id="UP000507954">
    <property type="component" value="Unassembled WGS sequence"/>
</dbReference>
<dbReference type="HAMAP" id="MF_00114">
    <property type="entry name" value="DeoC_type1"/>
    <property type="match status" value="1"/>
</dbReference>
<dbReference type="InterPro" id="IPR002915">
    <property type="entry name" value="DeoC/FbaB/LacD_aldolase"/>
</dbReference>
<evidence type="ECO:0000256" key="3">
    <source>
        <dbReference type="ARBA" id="ARBA00023239"/>
    </source>
</evidence>
<evidence type="ECO:0000256" key="4">
    <source>
        <dbReference type="ARBA" id="ARBA00023270"/>
    </source>
</evidence>
<dbReference type="NCBIfam" id="TIGR00126">
    <property type="entry name" value="deoC"/>
    <property type="match status" value="1"/>
</dbReference>
<keyword evidence="4 6" id="KW-0704">Schiff base</keyword>
<comment type="subcellular location">
    <subcellularLocation>
        <location evidence="6">Cytoplasm</location>
    </subcellularLocation>
</comment>
<dbReference type="InterPro" id="IPR013785">
    <property type="entry name" value="Aldolase_TIM"/>
</dbReference>
<accession>A0A508WXQ8</accession>